<reference evidence="2 3" key="1">
    <citation type="submission" date="2015-03" db="EMBL/GenBank/DDBJ databases">
        <title>Genome sequencing of Methylobacterium aquaticum DSM16371 type strain.</title>
        <authorList>
            <person name="Chaudhry V."/>
            <person name="Patil P.B."/>
        </authorList>
    </citation>
    <scope>NUCLEOTIDE SEQUENCE [LARGE SCALE GENOMIC DNA]</scope>
    <source>
        <strain evidence="2 3">DSM 16371</strain>
    </source>
</reference>
<evidence type="ECO:0000313" key="2">
    <source>
        <dbReference type="EMBL" id="KMO30341.1"/>
    </source>
</evidence>
<protein>
    <recommendedName>
        <fullName evidence="1">PIN domain-containing protein</fullName>
    </recommendedName>
</protein>
<gene>
    <name evidence="2" type="ORF">VP06_22170</name>
</gene>
<dbReference type="Proteomes" id="UP000035929">
    <property type="component" value="Unassembled WGS sequence"/>
</dbReference>
<organism evidence="2 3">
    <name type="scientific">Methylobacterium aquaticum</name>
    <dbReference type="NCBI Taxonomy" id="270351"/>
    <lineage>
        <taxon>Bacteria</taxon>
        <taxon>Pseudomonadati</taxon>
        <taxon>Pseudomonadota</taxon>
        <taxon>Alphaproteobacteria</taxon>
        <taxon>Hyphomicrobiales</taxon>
        <taxon>Methylobacteriaceae</taxon>
        <taxon>Methylobacterium</taxon>
    </lineage>
</organism>
<accession>A0A0J6UVS9</accession>
<sequence length="108" mass="11734">MSDLVVLEFSATISRLVRERTLSDALGRNAVSEFDAWRKARGRPLTITRQMFARARSIVEDAALGVRGPDALHLALLQVTGLPFATFDARLSRAASAFGLATLEPPPL</sequence>
<dbReference type="Gene3D" id="3.40.50.1010">
    <property type="entry name" value="5'-nuclease"/>
    <property type="match status" value="1"/>
</dbReference>
<dbReference type="InterPro" id="IPR029060">
    <property type="entry name" value="PIN-like_dom_sf"/>
</dbReference>
<dbReference type="PATRIC" id="fig|270351.6.peg.2214"/>
<dbReference type="EMBL" id="LABX01000176">
    <property type="protein sequence ID" value="KMO30341.1"/>
    <property type="molecule type" value="Genomic_DNA"/>
</dbReference>
<proteinExistence type="predicted"/>
<dbReference type="SUPFAM" id="SSF88723">
    <property type="entry name" value="PIN domain-like"/>
    <property type="match status" value="1"/>
</dbReference>
<name>A0A0J6UVS9_9HYPH</name>
<dbReference type="InterPro" id="IPR002716">
    <property type="entry name" value="PIN_dom"/>
</dbReference>
<evidence type="ECO:0000313" key="3">
    <source>
        <dbReference type="Proteomes" id="UP000035929"/>
    </source>
</evidence>
<comment type="caution">
    <text evidence="2">The sequence shown here is derived from an EMBL/GenBank/DDBJ whole genome shotgun (WGS) entry which is preliminary data.</text>
</comment>
<dbReference type="CDD" id="cd09874">
    <property type="entry name" value="PIN_MT3492-like"/>
    <property type="match status" value="1"/>
</dbReference>
<evidence type="ECO:0000259" key="1">
    <source>
        <dbReference type="Pfam" id="PF01850"/>
    </source>
</evidence>
<feature type="domain" description="PIN" evidence="1">
    <location>
        <begin position="1"/>
        <end position="95"/>
    </location>
</feature>
<dbReference type="Pfam" id="PF01850">
    <property type="entry name" value="PIN"/>
    <property type="match status" value="1"/>
</dbReference>
<dbReference type="AlphaFoldDB" id="A0A0J6UVS9"/>